<proteinExistence type="predicted"/>
<protein>
    <submittedName>
        <fullName evidence="1">Uncharacterized protein</fullName>
    </submittedName>
</protein>
<dbReference type="EMBL" id="JACEIK010001910">
    <property type="protein sequence ID" value="MCD7473044.1"/>
    <property type="molecule type" value="Genomic_DNA"/>
</dbReference>
<dbReference type="Pfam" id="PF14223">
    <property type="entry name" value="Retrotran_gag_2"/>
    <property type="match status" value="1"/>
</dbReference>
<dbReference type="Proteomes" id="UP000823775">
    <property type="component" value="Unassembled WGS sequence"/>
</dbReference>
<evidence type="ECO:0000313" key="1">
    <source>
        <dbReference type="EMBL" id="MCD7473044.1"/>
    </source>
</evidence>
<organism evidence="1 2">
    <name type="scientific">Datura stramonium</name>
    <name type="common">Jimsonweed</name>
    <name type="synonym">Common thornapple</name>
    <dbReference type="NCBI Taxonomy" id="4076"/>
    <lineage>
        <taxon>Eukaryota</taxon>
        <taxon>Viridiplantae</taxon>
        <taxon>Streptophyta</taxon>
        <taxon>Embryophyta</taxon>
        <taxon>Tracheophyta</taxon>
        <taxon>Spermatophyta</taxon>
        <taxon>Magnoliopsida</taxon>
        <taxon>eudicotyledons</taxon>
        <taxon>Gunneridae</taxon>
        <taxon>Pentapetalae</taxon>
        <taxon>asterids</taxon>
        <taxon>lamiids</taxon>
        <taxon>Solanales</taxon>
        <taxon>Solanaceae</taxon>
        <taxon>Solanoideae</taxon>
        <taxon>Datureae</taxon>
        <taxon>Datura</taxon>
    </lineage>
</organism>
<name>A0ABS8TQ70_DATST</name>
<gene>
    <name evidence="1" type="ORF">HAX54_014622</name>
</gene>
<evidence type="ECO:0000313" key="2">
    <source>
        <dbReference type="Proteomes" id="UP000823775"/>
    </source>
</evidence>
<accession>A0ABS8TQ70</accession>
<sequence length="324" mass="37435">MMALLQREGLIHVFDGKYPDGTSNSDKEKIEGDALSVIQLSLASNVLCEVSTITEETAKQLWDKLQGLYQDRSLTTRMLLQRQYRDFENSMMYSKEPITLEQVRQALNSCDVRRHFQGDKDDEASGLFESLCVAHNDGDTTIDIWIIKGYGDPESWAKQFSISRSITFSVVADEFFSIPYGGSVPHEHHVTYYLFQPMASRKNGEILWRACYPYLVSYDLAVKKMKFVCIHSTTFERFHGALYVNTYKESLVLLDKRTDIYTCDEESFYSCKKEELKGGGKKFLKGKTKRRFQNVSSFRGLMCMSKIKGKRLRKIKQKKNKQVQ</sequence>
<comment type="caution">
    <text evidence="1">The sequence shown here is derived from an EMBL/GenBank/DDBJ whole genome shotgun (WGS) entry which is preliminary data.</text>
</comment>
<keyword evidence="2" id="KW-1185">Reference proteome</keyword>
<reference evidence="1 2" key="1">
    <citation type="journal article" date="2021" name="BMC Genomics">
        <title>Datura genome reveals duplications of psychoactive alkaloid biosynthetic genes and high mutation rate following tissue culture.</title>
        <authorList>
            <person name="Rajewski A."/>
            <person name="Carter-House D."/>
            <person name="Stajich J."/>
            <person name="Litt A."/>
        </authorList>
    </citation>
    <scope>NUCLEOTIDE SEQUENCE [LARGE SCALE GENOMIC DNA]</scope>
    <source>
        <strain evidence="1">AR-01</strain>
    </source>
</reference>